<dbReference type="Proteomes" id="UP001596201">
    <property type="component" value="Unassembled WGS sequence"/>
</dbReference>
<dbReference type="Pfam" id="PF01261">
    <property type="entry name" value="AP_endonuc_2"/>
    <property type="match status" value="1"/>
</dbReference>
<feature type="domain" description="Xylose isomerase-like TIM barrel" evidence="1">
    <location>
        <begin position="21"/>
        <end position="224"/>
    </location>
</feature>
<dbReference type="PANTHER" id="PTHR12110">
    <property type="entry name" value="HYDROXYPYRUVATE ISOMERASE"/>
    <property type="match status" value="1"/>
</dbReference>
<evidence type="ECO:0000259" key="1">
    <source>
        <dbReference type="Pfam" id="PF01261"/>
    </source>
</evidence>
<keyword evidence="2" id="KW-0413">Isomerase</keyword>
<organism evidence="2 3">
    <name type="scientific">Salinirubrum litoreum</name>
    <dbReference type="NCBI Taxonomy" id="1126234"/>
    <lineage>
        <taxon>Archaea</taxon>
        <taxon>Methanobacteriati</taxon>
        <taxon>Methanobacteriota</taxon>
        <taxon>Stenosarchaea group</taxon>
        <taxon>Halobacteria</taxon>
        <taxon>Halobacteriales</taxon>
        <taxon>Haloferacaceae</taxon>
        <taxon>Salinirubrum</taxon>
    </lineage>
</organism>
<dbReference type="EMBL" id="JBHSKX010000004">
    <property type="protein sequence ID" value="MFC5368717.1"/>
    <property type="molecule type" value="Genomic_DNA"/>
</dbReference>
<evidence type="ECO:0000313" key="2">
    <source>
        <dbReference type="EMBL" id="MFC5368717.1"/>
    </source>
</evidence>
<dbReference type="InterPro" id="IPR013022">
    <property type="entry name" value="Xyl_isomerase-like_TIM-brl"/>
</dbReference>
<dbReference type="InterPro" id="IPR050312">
    <property type="entry name" value="IolE/XylAMocC-like"/>
</dbReference>
<keyword evidence="3" id="KW-1185">Reference proteome</keyword>
<name>A0ABD5RF76_9EURY</name>
<protein>
    <submittedName>
        <fullName evidence="2">Sugar phosphate isomerase/epimerase family protein</fullName>
    </submittedName>
</protein>
<accession>A0ABD5RF76</accession>
<gene>
    <name evidence="2" type="ORF">ACFPJ5_17480</name>
</gene>
<dbReference type="GO" id="GO:0016853">
    <property type="term" value="F:isomerase activity"/>
    <property type="evidence" value="ECO:0007669"/>
    <property type="project" value="UniProtKB-KW"/>
</dbReference>
<dbReference type="SUPFAM" id="SSF51658">
    <property type="entry name" value="Xylose isomerase-like"/>
    <property type="match status" value="1"/>
</dbReference>
<dbReference type="AlphaFoldDB" id="A0ABD5RF76"/>
<dbReference type="InterPro" id="IPR036237">
    <property type="entry name" value="Xyl_isomerase-like_sf"/>
</dbReference>
<dbReference type="Gene3D" id="3.20.20.150">
    <property type="entry name" value="Divalent-metal-dependent TIM barrel enzymes"/>
    <property type="match status" value="1"/>
</dbReference>
<proteinExistence type="predicted"/>
<reference evidence="2 3" key="1">
    <citation type="journal article" date="2019" name="Int. J. Syst. Evol. Microbiol.">
        <title>The Global Catalogue of Microorganisms (GCM) 10K type strain sequencing project: providing services to taxonomists for standard genome sequencing and annotation.</title>
        <authorList>
            <consortium name="The Broad Institute Genomics Platform"/>
            <consortium name="The Broad Institute Genome Sequencing Center for Infectious Disease"/>
            <person name="Wu L."/>
            <person name="Ma J."/>
        </authorList>
    </citation>
    <scope>NUCLEOTIDE SEQUENCE [LARGE SCALE GENOMIC DNA]</scope>
    <source>
        <strain evidence="2 3">CGMCC 1.12237</strain>
    </source>
</reference>
<sequence length="257" mass="28261">MTRLGAAMDLRFTETVPEFVAFLRTLGLDHVEIRQGYLDCHPDAPTPRELRAIAAETGVSYTFHAPFRDANPGNFNESLRQATADAVKRSLDTAAAAGAEAVVVHGGSVPRRYPDRVKAVSREHAVRSLRECARHADDLGVHLCVENQRWKSARERNTETPERLAALLDDVGVDSEYLGVTVDVGHAKVTGVEVESFVDEFGDRIRVAHLHDNDGTADQHDPLREYEALVEVIDADYNVFEMKSLADIERCVAGGGS</sequence>
<dbReference type="RefSeq" id="WP_227231288.1">
    <property type="nucleotide sequence ID" value="NZ_JAJCVJ010000003.1"/>
</dbReference>
<evidence type="ECO:0000313" key="3">
    <source>
        <dbReference type="Proteomes" id="UP001596201"/>
    </source>
</evidence>
<comment type="caution">
    <text evidence="2">The sequence shown here is derived from an EMBL/GenBank/DDBJ whole genome shotgun (WGS) entry which is preliminary data.</text>
</comment>